<comment type="similarity">
    <text evidence="7">Belongs to the binding-protein-dependent transport system permease family.</text>
</comment>
<feature type="transmembrane region" description="Helical" evidence="7">
    <location>
        <begin position="197"/>
        <end position="217"/>
    </location>
</feature>
<keyword evidence="10" id="KW-1185">Reference proteome</keyword>
<dbReference type="PANTHER" id="PTHR43163">
    <property type="entry name" value="DIPEPTIDE TRANSPORT SYSTEM PERMEASE PROTEIN DPPB-RELATED"/>
    <property type="match status" value="1"/>
</dbReference>
<comment type="subcellular location">
    <subcellularLocation>
        <location evidence="1 7">Cell membrane</location>
        <topology evidence="1 7">Multi-pass membrane protein</topology>
    </subcellularLocation>
</comment>
<keyword evidence="2 7" id="KW-0813">Transport</keyword>
<evidence type="ECO:0000256" key="3">
    <source>
        <dbReference type="ARBA" id="ARBA00022475"/>
    </source>
</evidence>
<dbReference type="Proteomes" id="UP000276232">
    <property type="component" value="Unassembled WGS sequence"/>
</dbReference>
<keyword evidence="3" id="KW-1003">Cell membrane</keyword>
<keyword evidence="6 7" id="KW-0472">Membrane</keyword>
<dbReference type="InParanoid" id="A0A3N1HSY5"/>
<sequence>MLRFVVRRLALVVPVLLGLSVLLFAWLRALPGDPARTLLGERATPAAVERITVAYGFDQPLPLQYLTYLGRLVRGDLGTSARTGEPVLESFLLRFPATVELALAALLVAVLLGIPLGYLAARRHGSALDSFLVGGSLLGTVIPVFFLAYLLKLVFAVQLGWLPTAGRQDPRIDATHVTNFFVLDGLLTGEWDAAWDALVHLVLPAVALGTIPLAIVVRITRASVLEVTGQDYVRTAEAKGLARSVVRRRHVLRNAMLPVLTTVGLQTGLLLSGAVLTETVFAINGIGSYLFESISTLDYPVLQGFILFIALVYALVNLLVDVGYGVVDPRVRAA</sequence>
<dbReference type="InterPro" id="IPR045621">
    <property type="entry name" value="BPD_transp_1_N"/>
</dbReference>
<dbReference type="InterPro" id="IPR035906">
    <property type="entry name" value="MetI-like_sf"/>
</dbReference>
<evidence type="ECO:0000256" key="2">
    <source>
        <dbReference type="ARBA" id="ARBA00022448"/>
    </source>
</evidence>
<dbReference type="AlphaFoldDB" id="A0A3N1HSY5"/>
<dbReference type="RefSeq" id="WP_123378273.1">
    <property type="nucleotide sequence ID" value="NZ_RJKN01000001.1"/>
</dbReference>
<feature type="transmembrane region" description="Helical" evidence="7">
    <location>
        <begin position="257"/>
        <end position="283"/>
    </location>
</feature>
<reference evidence="9 10" key="1">
    <citation type="journal article" date="2015" name="Stand. Genomic Sci.">
        <title>Genomic Encyclopedia of Bacterial and Archaeal Type Strains, Phase III: the genomes of soil and plant-associated and newly described type strains.</title>
        <authorList>
            <person name="Whitman W.B."/>
            <person name="Woyke T."/>
            <person name="Klenk H.P."/>
            <person name="Zhou Y."/>
            <person name="Lilburn T.G."/>
            <person name="Beck B.J."/>
            <person name="De Vos P."/>
            <person name="Vandamme P."/>
            <person name="Eisen J.A."/>
            <person name="Garrity G."/>
            <person name="Hugenholtz P."/>
            <person name="Kyrpides N.C."/>
        </authorList>
    </citation>
    <scope>NUCLEOTIDE SEQUENCE [LARGE SCALE GENOMIC DNA]</scope>
    <source>
        <strain evidence="9 10">CECT 7306</strain>
    </source>
</reference>
<evidence type="ECO:0000256" key="7">
    <source>
        <dbReference type="RuleBase" id="RU363032"/>
    </source>
</evidence>
<evidence type="ECO:0000256" key="6">
    <source>
        <dbReference type="ARBA" id="ARBA00023136"/>
    </source>
</evidence>
<dbReference type="GO" id="GO:0055085">
    <property type="term" value="P:transmembrane transport"/>
    <property type="evidence" value="ECO:0007669"/>
    <property type="project" value="InterPro"/>
</dbReference>
<comment type="caution">
    <text evidence="9">The sequence shown here is derived from an EMBL/GenBank/DDBJ whole genome shotgun (WGS) entry which is preliminary data.</text>
</comment>
<name>A0A3N1HSY5_9ACTN</name>
<dbReference type="PROSITE" id="PS50928">
    <property type="entry name" value="ABC_TM1"/>
    <property type="match status" value="1"/>
</dbReference>
<evidence type="ECO:0000313" key="9">
    <source>
        <dbReference type="EMBL" id="ROP45502.1"/>
    </source>
</evidence>
<feature type="transmembrane region" description="Helical" evidence="7">
    <location>
        <begin position="303"/>
        <end position="327"/>
    </location>
</feature>
<organism evidence="9 10">
    <name type="scientific">Pseudokineococcus lusitanus</name>
    <dbReference type="NCBI Taxonomy" id="763993"/>
    <lineage>
        <taxon>Bacteria</taxon>
        <taxon>Bacillati</taxon>
        <taxon>Actinomycetota</taxon>
        <taxon>Actinomycetes</taxon>
        <taxon>Kineosporiales</taxon>
        <taxon>Kineosporiaceae</taxon>
        <taxon>Pseudokineococcus</taxon>
    </lineage>
</organism>
<proteinExistence type="inferred from homology"/>
<dbReference type="GO" id="GO:0005886">
    <property type="term" value="C:plasma membrane"/>
    <property type="evidence" value="ECO:0007669"/>
    <property type="project" value="UniProtKB-SubCell"/>
</dbReference>
<feature type="domain" description="ABC transmembrane type-1" evidence="8">
    <location>
        <begin position="95"/>
        <end position="324"/>
    </location>
</feature>
<keyword evidence="5 7" id="KW-1133">Transmembrane helix</keyword>
<dbReference type="Pfam" id="PF00528">
    <property type="entry name" value="BPD_transp_1"/>
    <property type="match status" value="1"/>
</dbReference>
<feature type="transmembrane region" description="Helical" evidence="7">
    <location>
        <begin position="131"/>
        <end position="151"/>
    </location>
</feature>
<evidence type="ECO:0000256" key="4">
    <source>
        <dbReference type="ARBA" id="ARBA00022692"/>
    </source>
</evidence>
<evidence type="ECO:0000256" key="1">
    <source>
        <dbReference type="ARBA" id="ARBA00004651"/>
    </source>
</evidence>
<gene>
    <name evidence="9" type="ORF">EDC03_0106</name>
</gene>
<dbReference type="EMBL" id="RJKN01000001">
    <property type="protein sequence ID" value="ROP45502.1"/>
    <property type="molecule type" value="Genomic_DNA"/>
</dbReference>
<protein>
    <submittedName>
        <fullName evidence="9">Peptide/nickel transport system permease protein</fullName>
    </submittedName>
</protein>
<dbReference type="PANTHER" id="PTHR43163:SF6">
    <property type="entry name" value="DIPEPTIDE TRANSPORT SYSTEM PERMEASE PROTEIN DPPB-RELATED"/>
    <property type="match status" value="1"/>
</dbReference>
<accession>A0A3N1HSY5</accession>
<dbReference type="OrthoDB" id="9778910at2"/>
<evidence type="ECO:0000259" key="8">
    <source>
        <dbReference type="PROSITE" id="PS50928"/>
    </source>
</evidence>
<evidence type="ECO:0000256" key="5">
    <source>
        <dbReference type="ARBA" id="ARBA00022989"/>
    </source>
</evidence>
<evidence type="ECO:0000313" key="10">
    <source>
        <dbReference type="Proteomes" id="UP000276232"/>
    </source>
</evidence>
<dbReference type="CDD" id="cd06261">
    <property type="entry name" value="TM_PBP2"/>
    <property type="match status" value="1"/>
</dbReference>
<dbReference type="Gene3D" id="1.10.3720.10">
    <property type="entry name" value="MetI-like"/>
    <property type="match status" value="1"/>
</dbReference>
<dbReference type="InterPro" id="IPR000515">
    <property type="entry name" value="MetI-like"/>
</dbReference>
<feature type="transmembrane region" description="Helical" evidence="7">
    <location>
        <begin position="101"/>
        <end position="119"/>
    </location>
</feature>
<dbReference type="Pfam" id="PF19300">
    <property type="entry name" value="BPD_transp_1_N"/>
    <property type="match status" value="1"/>
</dbReference>
<keyword evidence="4 7" id="KW-0812">Transmembrane</keyword>
<dbReference type="SUPFAM" id="SSF161098">
    <property type="entry name" value="MetI-like"/>
    <property type="match status" value="1"/>
</dbReference>